<dbReference type="CDD" id="cd12148">
    <property type="entry name" value="fungal_TF_MHR"/>
    <property type="match status" value="1"/>
</dbReference>
<evidence type="ECO:0000313" key="7">
    <source>
        <dbReference type="EMBL" id="KAJ4473795.1"/>
    </source>
</evidence>
<feature type="compositionally biased region" description="Polar residues" evidence="5">
    <location>
        <begin position="342"/>
        <end position="375"/>
    </location>
</feature>
<feature type="domain" description="C2H2-type" evidence="6">
    <location>
        <begin position="505"/>
        <end position="530"/>
    </location>
</feature>
<reference evidence="7" key="1">
    <citation type="submission" date="2022-08" db="EMBL/GenBank/DDBJ databases">
        <title>A Global Phylogenomic Analysis of the Shiitake Genus Lentinula.</title>
        <authorList>
            <consortium name="DOE Joint Genome Institute"/>
            <person name="Sierra-Patev S."/>
            <person name="Min B."/>
            <person name="Naranjo-Ortiz M."/>
            <person name="Looney B."/>
            <person name="Konkel Z."/>
            <person name="Slot J.C."/>
            <person name="Sakamoto Y."/>
            <person name="Steenwyk J.L."/>
            <person name="Rokas A."/>
            <person name="Carro J."/>
            <person name="Camarero S."/>
            <person name="Ferreira P."/>
            <person name="Molpeceres G."/>
            <person name="Ruiz-Duenas F.J."/>
            <person name="Serrano A."/>
            <person name="Henrissat B."/>
            <person name="Drula E."/>
            <person name="Hughes K.W."/>
            <person name="Mata J.L."/>
            <person name="Ishikawa N.K."/>
            <person name="Vargas-Isla R."/>
            <person name="Ushijima S."/>
            <person name="Smith C.A."/>
            <person name="Ahrendt S."/>
            <person name="Andreopoulos W."/>
            <person name="He G."/>
            <person name="Labutti K."/>
            <person name="Lipzen A."/>
            <person name="Ng V."/>
            <person name="Riley R."/>
            <person name="Sandor L."/>
            <person name="Barry K."/>
            <person name="Martinez A.T."/>
            <person name="Xiao Y."/>
            <person name="Gibbons J.G."/>
            <person name="Terashima K."/>
            <person name="Grigoriev I.V."/>
            <person name="Hibbett D.S."/>
        </authorList>
    </citation>
    <scope>NUCLEOTIDE SEQUENCE</scope>
    <source>
        <strain evidence="7">JLM2183</strain>
    </source>
</reference>
<feature type="region of interest" description="Disordered" evidence="5">
    <location>
        <begin position="660"/>
        <end position="681"/>
    </location>
</feature>
<dbReference type="PROSITE" id="PS00028">
    <property type="entry name" value="ZINC_FINGER_C2H2_1"/>
    <property type="match status" value="1"/>
</dbReference>
<dbReference type="EMBL" id="JAOTPV010000017">
    <property type="protein sequence ID" value="KAJ4473795.1"/>
    <property type="molecule type" value="Genomic_DNA"/>
</dbReference>
<evidence type="ECO:0000256" key="2">
    <source>
        <dbReference type="ARBA" id="ARBA00023242"/>
    </source>
</evidence>
<evidence type="ECO:0000256" key="5">
    <source>
        <dbReference type="SAM" id="MobiDB-lite"/>
    </source>
</evidence>
<feature type="region of interest" description="Disordered" evidence="5">
    <location>
        <begin position="326"/>
        <end position="401"/>
    </location>
</feature>
<feature type="coiled-coil region" evidence="4">
    <location>
        <begin position="612"/>
        <end position="639"/>
    </location>
</feature>
<keyword evidence="8" id="KW-1185">Reference proteome</keyword>
<accession>A0A9W9A418</accession>
<dbReference type="PANTHER" id="PTHR31001">
    <property type="entry name" value="UNCHARACTERIZED TRANSCRIPTIONAL REGULATORY PROTEIN"/>
    <property type="match status" value="1"/>
</dbReference>
<keyword evidence="4" id="KW-0175">Coiled coil</keyword>
<gene>
    <name evidence="7" type="ORF">J3R30DRAFT_3406645</name>
</gene>
<evidence type="ECO:0000313" key="8">
    <source>
        <dbReference type="Proteomes" id="UP001150266"/>
    </source>
</evidence>
<feature type="compositionally biased region" description="Low complexity" evidence="5">
    <location>
        <begin position="544"/>
        <end position="553"/>
    </location>
</feature>
<comment type="subcellular location">
    <subcellularLocation>
        <location evidence="1">Nucleus</location>
    </subcellularLocation>
</comment>
<organism evidence="7 8">
    <name type="scientific">Lentinula aciculospora</name>
    <dbReference type="NCBI Taxonomy" id="153920"/>
    <lineage>
        <taxon>Eukaryota</taxon>
        <taxon>Fungi</taxon>
        <taxon>Dikarya</taxon>
        <taxon>Basidiomycota</taxon>
        <taxon>Agaricomycotina</taxon>
        <taxon>Agaricomycetes</taxon>
        <taxon>Agaricomycetidae</taxon>
        <taxon>Agaricales</taxon>
        <taxon>Marasmiineae</taxon>
        <taxon>Omphalotaceae</taxon>
        <taxon>Lentinula</taxon>
    </lineage>
</organism>
<evidence type="ECO:0000256" key="3">
    <source>
        <dbReference type="PROSITE-ProRule" id="PRU00042"/>
    </source>
</evidence>
<keyword evidence="2" id="KW-0539">Nucleus</keyword>
<sequence>MSMFSNSHAFTFSANEVSSVAGDQNVNYHNYEPFSIHIESALDGRAVGNPWRYQPHPLPSLSDPSLPANHRYSLLLLSAKEGYPLWRPEPNRRLPEEYRKSGLPIGSVGIIRPDGFFDYLFNICFSKDHPVNVGGVPEGFKPVEFSQTDVSEVDPFLDPDAHVASPTGYISKTLVHSGSSYVGQTRAYDFMSMHPEGAILMLPDGSMRVDLENKKIFRQYANRNAHRWFTYVEDARGRESEDLSLYIITGTDRTSSFGVASFCNTQNQEMNLRFNIDGHTHMHFWSKHHYAESRSGPRLALGDPLGIDRPVNQSIFLRGFKINKRKNSKGKETNHQVESMIPNDSSKRQGNSFHNQLASTSKIGSASKGWNSWDTPAQAGGRRAPDPQRKEQENVKVEHVPSHAASYHPCDTINSFMIELLSATPGSVGSGPSFAISHDDDWRSVWDEGNPRLPTEQDLIRRICSKSKFVIDNGTIYPDPLDDATPRKSPLSPDESIVARVLVIFTCPVLKCGEQFQQQSVLITHIQQKHDVVHGTAARVPLSAAAASSASTAPKPPSQPDKKKRRGGVPALSCAECRRLKLNGCVKKGCAAICPDGHLTTGKGNRFVLATTNELQGKIEELTKRAKSLEDALTKSHNLVSPQPHPLLSDDLLRITRAVKEESPEPNLPTDPTTVKEEEDTKREEAEALTVYKASLGSLYSGEQSTFYGRSSTAWHFLLNETGANQQKNLPKGTIERPLPNDLPWLAYSFPFSAPVDLSTRQKLVEFLPKIAVARRHCQNYFRYGAWQYTPISEIEFNTSIFRPFYEPDDSTMFEDPLVSHNLAILFFVIALGALLDLEGPAHSSEAKWYYQLGKAALALESVLDSCSLSTIQALMDHNGVNIEAHADHIDGTHWNLPPEETYRRRCLFWEVYSYDILQGLTYGRPPHMALSFVDTKKPFETTLDANGDVEMTCDAWKHKFFSECLGVIWNKAFGAHPLSYDMLKHLDQQMRAYYVPPSLRVPGFGGAKLNQDVHPPSPELTMQRHFLVALKEITSFYMHRGFFATAVNENPENPIEHNPYGESVQTIYESACICVGLMRNLFRHQPLIMQRFPYFFDHIFSCAYVLGSIASKPKVPMALSALRNLELAYDFFEAMSDNSNPRRTKFLTEASKLCAQARLALNVTQSHLTEAQKLARPKPVKSEEPIPDRQKSSWTSRVAVSLPSSSSATSPTTHRYSPTALMSPSFQPTYNSPQATQYPVDQYPLYPSPTLTQQPQTSLPQPFGDPFLDQPNMPYNPISGYQYHNYQDAGYFQQEMDYQSGYDASGDVAMPMLEESWQNFMTQFRQ</sequence>
<dbReference type="InterPro" id="IPR050613">
    <property type="entry name" value="Sec_Metabolite_Reg"/>
</dbReference>
<feature type="compositionally biased region" description="Low complexity" evidence="5">
    <location>
        <begin position="1196"/>
        <end position="1214"/>
    </location>
</feature>
<comment type="caution">
    <text evidence="7">The sequence shown here is derived from an EMBL/GenBank/DDBJ whole genome shotgun (WGS) entry which is preliminary data.</text>
</comment>
<dbReference type="GO" id="GO:0008270">
    <property type="term" value="F:zinc ion binding"/>
    <property type="evidence" value="ECO:0007669"/>
    <property type="project" value="UniProtKB-KW"/>
</dbReference>
<dbReference type="GO" id="GO:0005634">
    <property type="term" value="C:nucleus"/>
    <property type="evidence" value="ECO:0007669"/>
    <property type="project" value="UniProtKB-SubCell"/>
</dbReference>
<feature type="compositionally biased region" description="Basic and acidic residues" evidence="5">
    <location>
        <begin position="383"/>
        <end position="401"/>
    </location>
</feature>
<keyword evidence="3" id="KW-0862">Zinc</keyword>
<keyword evidence="3" id="KW-0863">Zinc-finger</keyword>
<dbReference type="OrthoDB" id="424974at2759"/>
<protein>
    <recommendedName>
        <fullName evidence="6">C2H2-type domain-containing protein</fullName>
    </recommendedName>
</protein>
<dbReference type="PANTHER" id="PTHR31001:SF56">
    <property type="entry name" value="ZN(2)-C6 FUNGAL-TYPE DOMAIN-CONTAINING PROTEIN"/>
    <property type="match status" value="1"/>
</dbReference>
<feature type="compositionally biased region" description="Basic and acidic residues" evidence="5">
    <location>
        <begin position="1181"/>
        <end position="1192"/>
    </location>
</feature>
<keyword evidence="3" id="KW-0479">Metal-binding</keyword>
<dbReference type="InterPro" id="IPR013087">
    <property type="entry name" value="Znf_C2H2_type"/>
</dbReference>
<name>A0A9W9A418_9AGAR</name>
<feature type="region of interest" description="Disordered" evidence="5">
    <location>
        <begin position="1171"/>
        <end position="1239"/>
    </location>
</feature>
<dbReference type="Proteomes" id="UP001150266">
    <property type="component" value="Unassembled WGS sequence"/>
</dbReference>
<dbReference type="PROSITE" id="PS50157">
    <property type="entry name" value="ZINC_FINGER_C2H2_2"/>
    <property type="match status" value="1"/>
</dbReference>
<evidence type="ECO:0000256" key="4">
    <source>
        <dbReference type="SAM" id="Coils"/>
    </source>
</evidence>
<feature type="region of interest" description="Disordered" evidence="5">
    <location>
        <begin position="544"/>
        <end position="568"/>
    </location>
</feature>
<proteinExistence type="predicted"/>
<feature type="compositionally biased region" description="Polar residues" evidence="5">
    <location>
        <begin position="1215"/>
        <end position="1239"/>
    </location>
</feature>
<evidence type="ECO:0000256" key="1">
    <source>
        <dbReference type="ARBA" id="ARBA00004123"/>
    </source>
</evidence>
<evidence type="ECO:0000259" key="6">
    <source>
        <dbReference type="PROSITE" id="PS50157"/>
    </source>
</evidence>